<comment type="caution">
    <text evidence="1">The sequence shown here is derived from an EMBL/GenBank/DDBJ whole genome shotgun (WGS) entry which is preliminary data.</text>
</comment>
<evidence type="ECO:0000313" key="2">
    <source>
        <dbReference type="Proteomes" id="UP001154282"/>
    </source>
</evidence>
<reference evidence="1" key="1">
    <citation type="submission" date="2022-08" db="EMBL/GenBank/DDBJ databases">
        <authorList>
            <person name="Gutierrez-Valencia J."/>
        </authorList>
    </citation>
    <scope>NUCLEOTIDE SEQUENCE</scope>
</reference>
<name>A0AAV0NTT3_9ROSI</name>
<keyword evidence="2" id="KW-1185">Reference proteome</keyword>
<accession>A0AAV0NTT3</accession>
<dbReference type="EMBL" id="CAMGYJ010000008">
    <property type="protein sequence ID" value="CAI0461779.1"/>
    <property type="molecule type" value="Genomic_DNA"/>
</dbReference>
<sequence length="34" mass="4093">MKVRVRRYKDQMGSFLMDVDLLEGKSITLLRFMD</sequence>
<evidence type="ECO:0000313" key="1">
    <source>
        <dbReference type="EMBL" id="CAI0461779.1"/>
    </source>
</evidence>
<protein>
    <submittedName>
        <fullName evidence="1">Uncharacterized protein</fullName>
    </submittedName>
</protein>
<dbReference type="AlphaFoldDB" id="A0AAV0NTT3"/>
<organism evidence="1 2">
    <name type="scientific">Linum tenue</name>
    <dbReference type="NCBI Taxonomy" id="586396"/>
    <lineage>
        <taxon>Eukaryota</taxon>
        <taxon>Viridiplantae</taxon>
        <taxon>Streptophyta</taxon>
        <taxon>Embryophyta</taxon>
        <taxon>Tracheophyta</taxon>
        <taxon>Spermatophyta</taxon>
        <taxon>Magnoliopsida</taxon>
        <taxon>eudicotyledons</taxon>
        <taxon>Gunneridae</taxon>
        <taxon>Pentapetalae</taxon>
        <taxon>rosids</taxon>
        <taxon>fabids</taxon>
        <taxon>Malpighiales</taxon>
        <taxon>Linaceae</taxon>
        <taxon>Linum</taxon>
    </lineage>
</organism>
<dbReference type="Proteomes" id="UP001154282">
    <property type="component" value="Unassembled WGS sequence"/>
</dbReference>
<proteinExistence type="predicted"/>
<gene>
    <name evidence="1" type="ORF">LITE_LOCUS35093</name>
</gene>